<proteinExistence type="predicted"/>
<evidence type="ECO:0000313" key="3">
    <source>
        <dbReference type="EMBL" id="KAI7846243.1"/>
    </source>
</evidence>
<evidence type="ECO:0000256" key="1">
    <source>
        <dbReference type="SAM" id="MobiDB-lite"/>
    </source>
</evidence>
<evidence type="ECO:0000256" key="2">
    <source>
        <dbReference type="SAM" id="SignalP"/>
    </source>
</evidence>
<keyword evidence="2" id="KW-0732">Signal</keyword>
<dbReference type="AlphaFoldDB" id="A0AAD5H969"/>
<protein>
    <submittedName>
        <fullName evidence="3">Uncharacterized protein</fullName>
    </submittedName>
</protein>
<evidence type="ECO:0000313" key="4">
    <source>
        <dbReference type="Proteomes" id="UP001205105"/>
    </source>
</evidence>
<feature type="signal peptide" evidence="2">
    <location>
        <begin position="1"/>
        <end position="27"/>
    </location>
</feature>
<reference evidence="3" key="1">
    <citation type="submission" date="2020-11" db="EMBL/GenBank/DDBJ databases">
        <title>Chlorella ohadii genome sequencing and assembly.</title>
        <authorList>
            <person name="Murik O."/>
            <person name="Treves H."/>
            <person name="Kedem I."/>
            <person name="Shotland Y."/>
            <person name="Kaplan A."/>
        </authorList>
    </citation>
    <scope>NUCLEOTIDE SEQUENCE</scope>
    <source>
        <strain evidence="3">1</strain>
    </source>
</reference>
<sequence length="281" mass="30437">MVAPTKPLGCCLLAAATLLLLGTLARCQDETRSNWTPFRPTDGTCHEIGFVVSTLSPEDWTDAQLADDGTKLCSTKLLNWQYARTERSGNNNRWKHYCRRCGLPQDSVLMWFGNAPACYGSCPAGWLQITPGVYPGMWGPDAVLSPFFNHLLVDGEFTGSDNSPQFGEPCSKSSTGKVLCALGGRPASVQCSYTWRGTAPDCRDACEPGETLVAKDWYGDGKRCLRGTYNKMFGTAPLCAGECNVGDRVMARAQSKEDVPADQDPGGLGKPCSKSSGWKVR</sequence>
<feature type="chain" id="PRO_5041951707" evidence="2">
    <location>
        <begin position="28"/>
        <end position="281"/>
    </location>
</feature>
<comment type="caution">
    <text evidence="3">The sequence shown here is derived from an EMBL/GenBank/DDBJ whole genome shotgun (WGS) entry which is preliminary data.</text>
</comment>
<dbReference type="EMBL" id="JADXDR010000007">
    <property type="protein sequence ID" value="KAI7846243.1"/>
    <property type="molecule type" value="Genomic_DNA"/>
</dbReference>
<gene>
    <name evidence="3" type="ORF">COHA_000311</name>
</gene>
<feature type="region of interest" description="Disordered" evidence="1">
    <location>
        <begin position="253"/>
        <end position="281"/>
    </location>
</feature>
<keyword evidence="4" id="KW-1185">Reference proteome</keyword>
<name>A0AAD5H969_9CHLO</name>
<dbReference type="Proteomes" id="UP001205105">
    <property type="component" value="Unassembled WGS sequence"/>
</dbReference>
<accession>A0AAD5H969</accession>
<organism evidence="3 4">
    <name type="scientific">Chlorella ohadii</name>
    <dbReference type="NCBI Taxonomy" id="2649997"/>
    <lineage>
        <taxon>Eukaryota</taxon>
        <taxon>Viridiplantae</taxon>
        <taxon>Chlorophyta</taxon>
        <taxon>core chlorophytes</taxon>
        <taxon>Trebouxiophyceae</taxon>
        <taxon>Chlorellales</taxon>
        <taxon>Chlorellaceae</taxon>
        <taxon>Chlorella clade</taxon>
        <taxon>Chlorella</taxon>
    </lineage>
</organism>